<comment type="caution">
    <text evidence="1">The sequence shown here is derived from an EMBL/GenBank/DDBJ whole genome shotgun (WGS) entry which is preliminary data.</text>
</comment>
<accession>A0ABN1C2G9</accession>
<reference evidence="1 2" key="1">
    <citation type="journal article" date="2019" name="Int. J. Syst. Evol. Microbiol.">
        <title>The Global Catalogue of Microorganisms (GCM) 10K type strain sequencing project: providing services to taxonomists for standard genome sequencing and annotation.</title>
        <authorList>
            <consortium name="The Broad Institute Genomics Platform"/>
            <consortium name="The Broad Institute Genome Sequencing Center for Infectious Disease"/>
            <person name="Wu L."/>
            <person name="Ma J."/>
        </authorList>
    </citation>
    <scope>NUCLEOTIDE SEQUENCE [LARGE SCALE GENOMIC DNA]</scope>
    <source>
        <strain evidence="1 2">JCM 14368</strain>
    </source>
</reference>
<proteinExistence type="predicted"/>
<evidence type="ECO:0000313" key="2">
    <source>
        <dbReference type="Proteomes" id="UP001500191"/>
    </source>
</evidence>
<sequence>MVEHVGVAFPVGVAVQVLAAVEFDDESAFVADEVRDVPAHGFLSAEGYAELFAAQVLPQQDFFGGHAPAQHAGDVGGWTGARVMWGHAAV</sequence>
<name>A0ABN1C2G9_9DEIO</name>
<gene>
    <name evidence="1" type="ORF">GCM10008937_17920</name>
</gene>
<dbReference type="Proteomes" id="UP001500191">
    <property type="component" value="Unassembled WGS sequence"/>
</dbReference>
<organism evidence="1 2">
    <name type="scientific">Deinococcus depolymerans</name>
    <dbReference type="NCBI Taxonomy" id="392408"/>
    <lineage>
        <taxon>Bacteria</taxon>
        <taxon>Thermotogati</taxon>
        <taxon>Deinococcota</taxon>
        <taxon>Deinococci</taxon>
        <taxon>Deinococcales</taxon>
        <taxon>Deinococcaceae</taxon>
        <taxon>Deinococcus</taxon>
    </lineage>
</organism>
<protein>
    <submittedName>
        <fullName evidence="1">Uncharacterized protein</fullName>
    </submittedName>
</protein>
<keyword evidence="2" id="KW-1185">Reference proteome</keyword>
<evidence type="ECO:0000313" key="1">
    <source>
        <dbReference type="EMBL" id="GAA0510469.1"/>
    </source>
</evidence>
<dbReference type="EMBL" id="BAAADB010000014">
    <property type="protein sequence ID" value="GAA0510469.1"/>
    <property type="molecule type" value="Genomic_DNA"/>
</dbReference>